<feature type="non-terminal residue" evidence="5">
    <location>
        <position position="1"/>
    </location>
</feature>
<sequence length="264" mass="29880">GHVSSFFINFNGAIEKGRQFFRPSREPFAIMVAGQTIHVATSPEDIGGVWKNSKTISLNPITRDMYTMGGISEKSCKAMFENHPTARYNMGRGRPLAPTQMTIELHHQQLHTGSRLASLMKDKMLPSIFKKLDTADPANRAVLSRSEPSAVLSLHHLCVDTFIVEETEAYFGPALLQKSPQLVNPSLDWEYCSWKFLFMVPDIFAQDMVKAKNTITDAFAGYYRMPKSERRGSIYFVSALEDMLREVGLTEDEMGKFTLLHYWA</sequence>
<dbReference type="GO" id="GO:0016705">
    <property type="term" value="F:oxidoreductase activity, acting on paired donors, with incorporation or reduction of molecular oxygen"/>
    <property type="evidence" value="ECO:0007669"/>
    <property type="project" value="InterPro"/>
</dbReference>
<proteinExistence type="inferred from homology"/>
<keyword evidence="4" id="KW-0408">Iron</keyword>
<dbReference type="EMBL" id="ML977061">
    <property type="protein sequence ID" value="KAF1948369.1"/>
    <property type="molecule type" value="Genomic_DNA"/>
</dbReference>
<gene>
    <name evidence="5" type="ORF">CC80DRAFT_431743</name>
</gene>
<evidence type="ECO:0000256" key="3">
    <source>
        <dbReference type="ARBA" id="ARBA00022723"/>
    </source>
</evidence>
<evidence type="ECO:0000256" key="4">
    <source>
        <dbReference type="ARBA" id="ARBA00023004"/>
    </source>
</evidence>
<name>A0A6A5T9F6_9PLEO</name>
<dbReference type="GO" id="GO:0020037">
    <property type="term" value="F:heme binding"/>
    <property type="evidence" value="ECO:0007669"/>
    <property type="project" value="InterPro"/>
</dbReference>
<dbReference type="PANTHER" id="PTHR24304">
    <property type="entry name" value="CYTOCHROME P450 FAMILY 7"/>
    <property type="match status" value="1"/>
</dbReference>
<keyword evidence="3" id="KW-0479">Metal-binding</keyword>
<keyword evidence="2" id="KW-0349">Heme</keyword>
<keyword evidence="6" id="KW-1185">Reference proteome</keyword>
<organism evidence="5 6">
    <name type="scientific">Byssothecium circinans</name>
    <dbReference type="NCBI Taxonomy" id="147558"/>
    <lineage>
        <taxon>Eukaryota</taxon>
        <taxon>Fungi</taxon>
        <taxon>Dikarya</taxon>
        <taxon>Ascomycota</taxon>
        <taxon>Pezizomycotina</taxon>
        <taxon>Dothideomycetes</taxon>
        <taxon>Pleosporomycetidae</taxon>
        <taxon>Pleosporales</taxon>
        <taxon>Massarineae</taxon>
        <taxon>Massarinaceae</taxon>
        <taxon>Byssothecium</taxon>
    </lineage>
</organism>
<evidence type="ECO:0000256" key="2">
    <source>
        <dbReference type="ARBA" id="ARBA00022617"/>
    </source>
</evidence>
<dbReference type="InterPro" id="IPR036396">
    <property type="entry name" value="Cyt_P450_sf"/>
</dbReference>
<protein>
    <recommendedName>
        <fullName evidence="7">Cytochrome P450</fullName>
    </recommendedName>
</protein>
<evidence type="ECO:0000313" key="6">
    <source>
        <dbReference type="Proteomes" id="UP000800035"/>
    </source>
</evidence>
<accession>A0A6A5T9F6</accession>
<evidence type="ECO:0008006" key="7">
    <source>
        <dbReference type="Google" id="ProtNLM"/>
    </source>
</evidence>
<dbReference type="GO" id="GO:0008395">
    <property type="term" value="F:steroid hydroxylase activity"/>
    <property type="evidence" value="ECO:0007669"/>
    <property type="project" value="TreeGrafter"/>
</dbReference>
<dbReference type="PANTHER" id="PTHR24304:SF2">
    <property type="entry name" value="24-HYDROXYCHOLESTEROL 7-ALPHA-HYDROXYLASE"/>
    <property type="match status" value="1"/>
</dbReference>
<dbReference type="InterPro" id="IPR050529">
    <property type="entry name" value="CYP450_sterol_14alpha_dmase"/>
</dbReference>
<evidence type="ECO:0000313" key="5">
    <source>
        <dbReference type="EMBL" id="KAF1948369.1"/>
    </source>
</evidence>
<dbReference type="AlphaFoldDB" id="A0A6A5T9F6"/>
<dbReference type="OrthoDB" id="1470350at2759"/>
<dbReference type="Proteomes" id="UP000800035">
    <property type="component" value="Unassembled WGS sequence"/>
</dbReference>
<comment type="similarity">
    <text evidence="1">Belongs to the cytochrome P450 family.</text>
</comment>
<reference evidence="5" key="1">
    <citation type="journal article" date="2020" name="Stud. Mycol.">
        <title>101 Dothideomycetes genomes: a test case for predicting lifestyles and emergence of pathogens.</title>
        <authorList>
            <person name="Haridas S."/>
            <person name="Albert R."/>
            <person name="Binder M."/>
            <person name="Bloem J."/>
            <person name="Labutti K."/>
            <person name="Salamov A."/>
            <person name="Andreopoulos B."/>
            <person name="Baker S."/>
            <person name="Barry K."/>
            <person name="Bills G."/>
            <person name="Bluhm B."/>
            <person name="Cannon C."/>
            <person name="Castanera R."/>
            <person name="Culley D."/>
            <person name="Daum C."/>
            <person name="Ezra D."/>
            <person name="Gonzalez J."/>
            <person name="Henrissat B."/>
            <person name="Kuo A."/>
            <person name="Liang C."/>
            <person name="Lipzen A."/>
            <person name="Lutzoni F."/>
            <person name="Magnuson J."/>
            <person name="Mondo S."/>
            <person name="Nolan M."/>
            <person name="Ohm R."/>
            <person name="Pangilinan J."/>
            <person name="Park H.-J."/>
            <person name="Ramirez L."/>
            <person name="Alfaro M."/>
            <person name="Sun H."/>
            <person name="Tritt A."/>
            <person name="Yoshinaga Y."/>
            <person name="Zwiers L.-H."/>
            <person name="Turgeon B."/>
            <person name="Goodwin S."/>
            <person name="Spatafora J."/>
            <person name="Crous P."/>
            <person name="Grigoriev I."/>
        </authorList>
    </citation>
    <scope>NUCLEOTIDE SEQUENCE</scope>
    <source>
        <strain evidence="5">CBS 675.92</strain>
    </source>
</reference>
<evidence type="ECO:0000256" key="1">
    <source>
        <dbReference type="ARBA" id="ARBA00010617"/>
    </source>
</evidence>
<dbReference type="GO" id="GO:0005506">
    <property type="term" value="F:iron ion binding"/>
    <property type="evidence" value="ECO:0007669"/>
    <property type="project" value="InterPro"/>
</dbReference>
<dbReference type="Gene3D" id="1.10.630.10">
    <property type="entry name" value="Cytochrome P450"/>
    <property type="match status" value="1"/>
</dbReference>